<dbReference type="EMBL" id="GGFL01009359">
    <property type="protein sequence ID" value="MBW73537.1"/>
    <property type="molecule type" value="Transcribed_RNA"/>
</dbReference>
<evidence type="ECO:0000256" key="1">
    <source>
        <dbReference type="SAM" id="Phobius"/>
    </source>
</evidence>
<protein>
    <submittedName>
        <fullName evidence="2">Putative secreted protein</fullName>
    </submittedName>
</protein>
<accession>A0A2M4D7M7</accession>
<sequence>MLHFLLVVLLTPFGMFRFVFLFFYFARVNCAFLVPFTQMHAPRSIRNTKHRFGWTHEAQPVGIILF</sequence>
<keyword evidence="1" id="KW-1133">Transmembrane helix</keyword>
<dbReference type="AlphaFoldDB" id="A0A2M4D7M7"/>
<keyword evidence="1" id="KW-0812">Transmembrane</keyword>
<feature type="transmembrane region" description="Helical" evidence="1">
    <location>
        <begin position="6"/>
        <end position="26"/>
    </location>
</feature>
<proteinExistence type="predicted"/>
<evidence type="ECO:0000313" key="2">
    <source>
        <dbReference type="EMBL" id="MBW73537.1"/>
    </source>
</evidence>
<reference evidence="2" key="1">
    <citation type="submission" date="2018-01" db="EMBL/GenBank/DDBJ databases">
        <title>An insight into the sialome of Amazonian anophelines.</title>
        <authorList>
            <person name="Ribeiro J.M."/>
            <person name="Scarpassa V."/>
            <person name="Calvo E."/>
        </authorList>
    </citation>
    <scope>NUCLEOTIDE SEQUENCE</scope>
</reference>
<keyword evidence="1" id="KW-0472">Membrane</keyword>
<name>A0A2M4D7M7_ANODA</name>
<organism evidence="2">
    <name type="scientific">Anopheles darlingi</name>
    <name type="common">Mosquito</name>
    <dbReference type="NCBI Taxonomy" id="43151"/>
    <lineage>
        <taxon>Eukaryota</taxon>
        <taxon>Metazoa</taxon>
        <taxon>Ecdysozoa</taxon>
        <taxon>Arthropoda</taxon>
        <taxon>Hexapoda</taxon>
        <taxon>Insecta</taxon>
        <taxon>Pterygota</taxon>
        <taxon>Neoptera</taxon>
        <taxon>Endopterygota</taxon>
        <taxon>Diptera</taxon>
        <taxon>Nematocera</taxon>
        <taxon>Culicoidea</taxon>
        <taxon>Culicidae</taxon>
        <taxon>Anophelinae</taxon>
        <taxon>Anopheles</taxon>
    </lineage>
</organism>